<dbReference type="InterPro" id="IPR023210">
    <property type="entry name" value="NADP_OxRdtase_dom"/>
</dbReference>
<dbReference type="PROSITE" id="PS00063">
    <property type="entry name" value="ALDOKETO_REDUCTASE_3"/>
    <property type="match status" value="1"/>
</dbReference>
<dbReference type="InterPro" id="IPR036812">
    <property type="entry name" value="NAD(P)_OxRdtase_dom_sf"/>
</dbReference>
<evidence type="ECO:0000259" key="10">
    <source>
        <dbReference type="Pfam" id="PF01399"/>
    </source>
</evidence>
<gene>
    <name evidence="12" type="ORF">RSOLAG1IB_07424</name>
</gene>
<dbReference type="Proteomes" id="UP000059188">
    <property type="component" value="Unassembled WGS sequence"/>
</dbReference>
<dbReference type="STRING" id="1108050.A0A0B7FFE7"/>
<dbReference type="GO" id="GO:0016491">
    <property type="term" value="F:oxidoreductase activity"/>
    <property type="evidence" value="ECO:0007669"/>
    <property type="project" value="InterPro"/>
</dbReference>
<feature type="domain" description="PCI" evidence="10">
    <location>
        <begin position="324"/>
        <end position="379"/>
    </location>
</feature>
<dbReference type="GO" id="GO:0005737">
    <property type="term" value="C:cytoplasm"/>
    <property type="evidence" value="ECO:0007669"/>
    <property type="project" value="UniProtKB-SubCell"/>
</dbReference>
<accession>A0A0B7FFE7</accession>
<evidence type="ECO:0000313" key="13">
    <source>
        <dbReference type="Proteomes" id="UP000059188"/>
    </source>
</evidence>
<evidence type="ECO:0000256" key="6">
    <source>
        <dbReference type="ARBA" id="ARBA00022790"/>
    </source>
</evidence>
<dbReference type="Pfam" id="PF00248">
    <property type="entry name" value="Aldo_ket_red"/>
    <property type="match status" value="1"/>
</dbReference>
<dbReference type="InterPro" id="IPR055089">
    <property type="entry name" value="COP9_N"/>
</dbReference>
<dbReference type="AlphaFoldDB" id="A0A0B7FFE7"/>
<keyword evidence="5" id="KW-0963">Cytoplasm</keyword>
<dbReference type="Pfam" id="PF22788">
    <property type="entry name" value="COP9_hel_rpt"/>
    <property type="match status" value="1"/>
</dbReference>
<evidence type="ECO:0000256" key="2">
    <source>
        <dbReference type="ARBA" id="ARBA00004496"/>
    </source>
</evidence>
<comment type="subcellular location">
    <subcellularLocation>
        <location evidence="2">Cytoplasm</location>
    </subcellularLocation>
    <subcellularLocation>
        <location evidence="1">Nucleus</location>
    </subcellularLocation>
</comment>
<dbReference type="PANTHER" id="PTHR10758:SF1">
    <property type="entry name" value="COP9 SIGNALOSOME COMPLEX SUBUNIT 3"/>
    <property type="match status" value="1"/>
</dbReference>
<dbReference type="Gene3D" id="3.20.20.100">
    <property type="entry name" value="NADP-dependent oxidoreductase domain"/>
    <property type="match status" value="1"/>
</dbReference>
<dbReference type="PANTHER" id="PTHR10758">
    <property type="entry name" value="26S PROTEASOME NON-ATPASE REGULATORY SUBUNIT 3/COP9 SIGNALOSOME COMPLEX SUBUNIT 3"/>
    <property type="match status" value="1"/>
</dbReference>
<evidence type="ECO:0000313" key="12">
    <source>
        <dbReference type="EMBL" id="CEL54932.1"/>
    </source>
</evidence>
<comment type="similarity">
    <text evidence="3">Belongs to the CSN3 family.</text>
</comment>
<proteinExistence type="inferred from homology"/>
<dbReference type="InterPro" id="IPR018170">
    <property type="entry name" value="Aldo/ket_reductase_CS"/>
</dbReference>
<dbReference type="GO" id="GO:0008180">
    <property type="term" value="C:COP9 signalosome"/>
    <property type="evidence" value="ECO:0007669"/>
    <property type="project" value="UniProtKB-KW"/>
</dbReference>
<dbReference type="InterPro" id="IPR050756">
    <property type="entry name" value="CSN3"/>
</dbReference>
<dbReference type="InterPro" id="IPR000717">
    <property type="entry name" value="PCI_dom"/>
</dbReference>
<name>A0A0B7FFE7_THACB</name>
<dbReference type="GO" id="GO:0006511">
    <property type="term" value="P:ubiquitin-dependent protein catabolic process"/>
    <property type="evidence" value="ECO:0007669"/>
    <property type="project" value="TreeGrafter"/>
</dbReference>
<keyword evidence="6" id="KW-0736">Signalosome</keyword>
<feature type="domain" description="COP9 signalosome complex subunit 3 N-terminal helical repeats" evidence="11">
    <location>
        <begin position="71"/>
        <end position="272"/>
    </location>
</feature>
<reference evidence="12 13" key="1">
    <citation type="submission" date="2014-11" db="EMBL/GenBank/DDBJ databases">
        <authorList>
            <person name="Wibberg Daniel"/>
        </authorList>
    </citation>
    <scope>NUCLEOTIDE SEQUENCE [LARGE SCALE GENOMIC DNA]</scope>
    <source>
        <strain evidence="12">Rhizoctonia solani AG1-IB 7/3/14</strain>
    </source>
</reference>
<dbReference type="SUPFAM" id="SSF51430">
    <property type="entry name" value="NAD(P)-linked oxidoreductase"/>
    <property type="match status" value="1"/>
</dbReference>
<keyword evidence="7" id="KW-0539">Nucleus</keyword>
<evidence type="ECO:0000256" key="1">
    <source>
        <dbReference type="ARBA" id="ARBA00004123"/>
    </source>
</evidence>
<evidence type="ECO:0000259" key="9">
    <source>
        <dbReference type="Pfam" id="PF00248"/>
    </source>
</evidence>
<evidence type="ECO:0000256" key="3">
    <source>
        <dbReference type="ARBA" id="ARBA00007084"/>
    </source>
</evidence>
<keyword evidence="13" id="KW-1185">Reference proteome</keyword>
<evidence type="ECO:0000256" key="5">
    <source>
        <dbReference type="ARBA" id="ARBA00022490"/>
    </source>
</evidence>
<feature type="domain" description="NADP-dependent oxidoreductase" evidence="9">
    <location>
        <begin position="458"/>
        <end position="519"/>
    </location>
</feature>
<evidence type="ECO:0000256" key="7">
    <source>
        <dbReference type="ARBA" id="ARBA00023242"/>
    </source>
</evidence>
<evidence type="ECO:0000256" key="8">
    <source>
        <dbReference type="SAM" id="MobiDB-lite"/>
    </source>
</evidence>
<dbReference type="OrthoDB" id="416253at2759"/>
<dbReference type="EMBL" id="LN679118">
    <property type="protein sequence ID" value="CEL54932.1"/>
    <property type="molecule type" value="Genomic_DNA"/>
</dbReference>
<evidence type="ECO:0000256" key="4">
    <source>
        <dbReference type="ARBA" id="ARBA00014878"/>
    </source>
</evidence>
<evidence type="ECO:0000259" key="11">
    <source>
        <dbReference type="Pfam" id="PF22788"/>
    </source>
</evidence>
<feature type="region of interest" description="Disordered" evidence="8">
    <location>
        <begin position="517"/>
        <end position="545"/>
    </location>
</feature>
<sequence>MVPIESLEQVVQSAQNPVLQDSLVYVNQLRNLAKKTGGNIILGSLLPVAPPTPVEGDAPSEPPTPAQNDPLDIIDPVHSTLASLFILSARVLPESPAPPPLQHISNFCTSFNPEHARLAPERVTMLAQGIYTIAERNQALPDAIPLLMSLVRRYPPHVGYLTTIHPLLLAACVQTRHFTTAVPILAVGITEIDTQISDVQYTDNLQYHYLGGCIYGALKRFKEAEDFFETTVTAPAAVASAIQIEAHKKLGLIQLILYGELRHPPRYVSSAVTRIYKTQTAYMNFAKSYGLVNSNEIPASDVETFTRDNNMGLLKQAIARIPYWAVHKLTKVYVSLSLTEIGQAIKISDPAFVQALIQTMITTGEIYANISPAGIVKFEDAPLQIIDEVEGERLLGLARAQCLKLMELDKQIAKSKPYISAALQERERASEFGSGFMGEEGDYPGALGLKIRGVGESLKNPVVQSIAKDLNITPAQVVISWHVQRGTVVLPRSVTPSRIQENLHVFKLPEEQFKELEKAATSHPPQRVVDPSDSWGVDVFEDEKE</sequence>
<dbReference type="Pfam" id="PF01399">
    <property type="entry name" value="PCI"/>
    <property type="match status" value="1"/>
</dbReference>
<organism evidence="12 13">
    <name type="scientific">Thanatephorus cucumeris (strain AG1-IB / isolate 7/3/14)</name>
    <name type="common">Lettuce bottom rot fungus</name>
    <name type="synonym">Rhizoctonia solani</name>
    <dbReference type="NCBI Taxonomy" id="1108050"/>
    <lineage>
        <taxon>Eukaryota</taxon>
        <taxon>Fungi</taxon>
        <taxon>Dikarya</taxon>
        <taxon>Basidiomycota</taxon>
        <taxon>Agaricomycotina</taxon>
        <taxon>Agaricomycetes</taxon>
        <taxon>Cantharellales</taxon>
        <taxon>Ceratobasidiaceae</taxon>
        <taxon>Rhizoctonia</taxon>
        <taxon>Rhizoctonia solani AG-1</taxon>
    </lineage>
</organism>
<protein>
    <recommendedName>
        <fullName evidence="4">COP9 signalosome complex subunit 3</fullName>
    </recommendedName>
</protein>